<keyword evidence="2" id="KW-1185">Reference proteome</keyword>
<name>A0A9N8EQ19_9STRA</name>
<dbReference type="Proteomes" id="UP001153069">
    <property type="component" value="Unassembled WGS sequence"/>
</dbReference>
<dbReference type="OrthoDB" id="51730at2759"/>
<dbReference type="EMBL" id="CAICTM010001367">
    <property type="protein sequence ID" value="CAB9523034.1"/>
    <property type="molecule type" value="Genomic_DNA"/>
</dbReference>
<proteinExistence type="predicted"/>
<gene>
    <name evidence="1" type="ORF">SEMRO_1369_G266880.1</name>
</gene>
<sequence length="437" mass="49348">MHVDDNLYADVRAHLVRTICASVASLFDVLGPPTNPLVPSPLSGEKFESWYNHMRKLVGRRFNSRTLSVGMLPHKRAQLVELLQLWATRVSFDLLEIAHLLGTLENHTKYARWARCWCCALQNAVRRALVARFHIVQRRFNRRGKELHLRRELPSALLGRIESLILRERAKLLWTTRQRFTVDIDMKTSISHLLAYVQASADPWEVPLGLIVPREPHFSSRGDASKAGGGAYCLELRFWFDVIWSPRTVRGVRDLAPSADEFVHINSLEFIVVVLQLAAVITRIRMITPGTAQVYFPTGTPSIPVWFGETDNTVSKSWENRATARTSQGQGLVSVYAELLRVSRVHTQCEHLAGVKNIIADDISRNDFSLSLPARAVKLFHKHPCLEPLDYFRPSPELVQLLTLRLYSRNIPVPCILPTVLGQFQSVGSTTSGSAVL</sequence>
<comment type="caution">
    <text evidence="1">The sequence shown here is derived from an EMBL/GenBank/DDBJ whole genome shotgun (WGS) entry which is preliminary data.</text>
</comment>
<accession>A0A9N8EQ19</accession>
<evidence type="ECO:0000313" key="2">
    <source>
        <dbReference type="Proteomes" id="UP001153069"/>
    </source>
</evidence>
<dbReference type="AlphaFoldDB" id="A0A9N8EQ19"/>
<protein>
    <submittedName>
        <fullName evidence="1">Uncharacterized protein</fullName>
    </submittedName>
</protein>
<reference evidence="1" key="1">
    <citation type="submission" date="2020-06" db="EMBL/GenBank/DDBJ databases">
        <authorList>
            <consortium name="Plant Systems Biology data submission"/>
        </authorList>
    </citation>
    <scope>NUCLEOTIDE SEQUENCE</scope>
    <source>
        <strain evidence="1">D6</strain>
    </source>
</reference>
<organism evidence="1 2">
    <name type="scientific">Seminavis robusta</name>
    <dbReference type="NCBI Taxonomy" id="568900"/>
    <lineage>
        <taxon>Eukaryota</taxon>
        <taxon>Sar</taxon>
        <taxon>Stramenopiles</taxon>
        <taxon>Ochrophyta</taxon>
        <taxon>Bacillariophyta</taxon>
        <taxon>Bacillariophyceae</taxon>
        <taxon>Bacillariophycidae</taxon>
        <taxon>Naviculales</taxon>
        <taxon>Naviculaceae</taxon>
        <taxon>Seminavis</taxon>
    </lineage>
</organism>
<evidence type="ECO:0000313" key="1">
    <source>
        <dbReference type="EMBL" id="CAB9523034.1"/>
    </source>
</evidence>